<evidence type="ECO:0000313" key="1">
    <source>
        <dbReference type="EMBL" id="GII22890.1"/>
    </source>
</evidence>
<evidence type="ECO:0008006" key="3">
    <source>
        <dbReference type="Google" id="ProtNLM"/>
    </source>
</evidence>
<gene>
    <name evidence="1" type="ORF">Pme01_24870</name>
</gene>
<reference evidence="1" key="1">
    <citation type="submission" date="2021-01" db="EMBL/GenBank/DDBJ databases">
        <title>Whole genome shotgun sequence of Planosporangium mesophilum NBRC 109066.</title>
        <authorList>
            <person name="Komaki H."/>
            <person name="Tamura T."/>
        </authorList>
    </citation>
    <scope>NUCLEOTIDE SEQUENCE</scope>
    <source>
        <strain evidence="1">NBRC 109066</strain>
    </source>
</reference>
<protein>
    <recommendedName>
        <fullName evidence="3">DUF5666 domain-containing protein</fullName>
    </recommendedName>
</protein>
<dbReference type="EMBL" id="BOON01000022">
    <property type="protein sequence ID" value="GII22890.1"/>
    <property type="molecule type" value="Genomic_DNA"/>
</dbReference>
<accession>A0A8J3TK68</accession>
<name>A0A8J3TK68_9ACTN</name>
<organism evidence="1 2">
    <name type="scientific">Planosporangium mesophilum</name>
    <dbReference type="NCBI Taxonomy" id="689768"/>
    <lineage>
        <taxon>Bacteria</taxon>
        <taxon>Bacillati</taxon>
        <taxon>Actinomycetota</taxon>
        <taxon>Actinomycetes</taxon>
        <taxon>Micromonosporales</taxon>
        <taxon>Micromonosporaceae</taxon>
        <taxon>Planosporangium</taxon>
    </lineage>
</organism>
<keyword evidence="2" id="KW-1185">Reference proteome</keyword>
<sequence length="207" mass="20233">MSEDTIPLDSPGRHAVYDTVELHSPVDPVDPVDAVDLASDPFADDLSDQLAARAPRRYATRTTAVLAGLVLAAGGFLAGAQVQKHFGTPASGSGRGGAPNFAGGASNFAGGAFGQNGAARNGGARTGASSAAGPGATTGTVKLVDGTTVYVQTADGNVVTVRTNGSTSVQVTKGGALSDLAPGTPVTVEGSPAGDGLVTATKVTGSR</sequence>
<evidence type="ECO:0000313" key="2">
    <source>
        <dbReference type="Proteomes" id="UP000599074"/>
    </source>
</evidence>
<proteinExistence type="predicted"/>
<comment type="caution">
    <text evidence="1">The sequence shown here is derived from an EMBL/GenBank/DDBJ whole genome shotgun (WGS) entry which is preliminary data.</text>
</comment>
<dbReference type="RefSeq" id="WP_239088186.1">
    <property type="nucleotide sequence ID" value="NZ_BOON01000022.1"/>
</dbReference>
<dbReference type="AlphaFoldDB" id="A0A8J3TK68"/>
<dbReference type="Proteomes" id="UP000599074">
    <property type="component" value="Unassembled WGS sequence"/>
</dbReference>